<dbReference type="Proteomes" id="UP001597012">
    <property type="component" value="Unassembled WGS sequence"/>
</dbReference>
<keyword evidence="3" id="KW-1185">Reference proteome</keyword>
<keyword evidence="1" id="KW-0812">Transmembrane</keyword>
<proteinExistence type="predicted"/>
<dbReference type="Pfam" id="PF13630">
    <property type="entry name" value="SdpI"/>
    <property type="match status" value="1"/>
</dbReference>
<keyword evidence="1" id="KW-0472">Membrane</keyword>
<dbReference type="InterPro" id="IPR025962">
    <property type="entry name" value="SdpI/YhfL"/>
</dbReference>
<feature type="transmembrane region" description="Helical" evidence="1">
    <location>
        <begin position="81"/>
        <end position="102"/>
    </location>
</feature>
<dbReference type="EMBL" id="JBHTHY010000003">
    <property type="protein sequence ID" value="MFD0795947.1"/>
    <property type="molecule type" value="Genomic_DNA"/>
</dbReference>
<evidence type="ECO:0000313" key="3">
    <source>
        <dbReference type="Proteomes" id="UP001597012"/>
    </source>
</evidence>
<name>A0ABW3AXY5_9FLAO</name>
<feature type="transmembrane region" description="Helical" evidence="1">
    <location>
        <begin position="51"/>
        <end position="69"/>
    </location>
</feature>
<dbReference type="RefSeq" id="WP_379931619.1">
    <property type="nucleotide sequence ID" value="NZ_JBHTHY010000003.1"/>
</dbReference>
<comment type="caution">
    <text evidence="2">The sequence shown here is derived from an EMBL/GenBank/DDBJ whole genome shotgun (WGS) entry which is preliminary data.</text>
</comment>
<organism evidence="2 3">
    <name type="scientific">Maribacter chungangensis</name>
    <dbReference type="NCBI Taxonomy" id="1069117"/>
    <lineage>
        <taxon>Bacteria</taxon>
        <taxon>Pseudomonadati</taxon>
        <taxon>Bacteroidota</taxon>
        <taxon>Flavobacteriia</taxon>
        <taxon>Flavobacteriales</taxon>
        <taxon>Flavobacteriaceae</taxon>
        <taxon>Maribacter</taxon>
    </lineage>
</organism>
<keyword evidence="1" id="KW-1133">Transmembrane helix</keyword>
<protein>
    <submittedName>
        <fullName evidence="2">SdpI family protein</fullName>
    </submittedName>
</protein>
<reference evidence="3" key="1">
    <citation type="journal article" date="2019" name="Int. J. Syst. Evol. Microbiol.">
        <title>The Global Catalogue of Microorganisms (GCM) 10K type strain sequencing project: providing services to taxonomists for standard genome sequencing and annotation.</title>
        <authorList>
            <consortium name="The Broad Institute Genomics Platform"/>
            <consortium name="The Broad Institute Genome Sequencing Center for Infectious Disease"/>
            <person name="Wu L."/>
            <person name="Ma J."/>
        </authorList>
    </citation>
    <scope>NUCLEOTIDE SEQUENCE [LARGE SCALE GENOMIC DNA]</scope>
    <source>
        <strain evidence="3">CCUG 61948</strain>
    </source>
</reference>
<accession>A0ABW3AXY5</accession>
<sequence>MYDIFLLGSGILFAVGLFYFFAPPKGINPAYGYRTPSSTKNDKNWEVANTWASRLFLGVSVLMCVLLYINQDLKFMDSDDLFIFSFLGGIALIFAVVELKLWHMNKE</sequence>
<gene>
    <name evidence="2" type="ORF">ACFQZJ_00630</name>
</gene>
<feature type="transmembrane region" description="Helical" evidence="1">
    <location>
        <begin position="5"/>
        <end position="22"/>
    </location>
</feature>
<evidence type="ECO:0000256" key="1">
    <source>
        <dbReference type="SAM" id="Phobius"/>
    </source>
</evidence>
<evidence type="ECO:0000313" key="2">
    <source>
        <dbReference type="EMBL" id="MFD0795947.1"/>
    </source>
</evidence>